<dbReference type="AlphaFoldDB" id="A0A4Y6Q1N7"/>
<dbReference type="PANTHER" id="PTHR44068:SF11">
    <property type="entry name" value="GERANYL DIPHOSPHATE 2-C-METHYLTRANSFERASE"/>
    <property type="match status" value="1"/>
</dbReference>
<proteinExistence type="predicted"/>
<dbReference type="InterPro" id="IPR041698">
    <property type="entry name" value="Methyltransf_25"/>
</dbReference>
<keyword evidence="2" id="KW-0489">Methyltransferase</keyword>
<dbReference type="EMBL" id="CP041186">
    <property type="protein sequence ID" value="QDG53915.1"/>
    <property type="molecule type" value="Genomic_DNA"/>
</dbReference>
<dbReference type="SUPFAM" id="SSF53335">
    <property type="entry name" value="S-adenosyl-L-methionine-dependent methyltransferases"/>
    <property type="match status" value="1"/>
</dbReference>
<evidence type="ECO:0000313" key="3">
    <source>
        <dbReference type="Proteomes" id="UP000315995"/>
    </source>
</evidence>
<feature type="domain" description="Methyltransferase" evidence="1">
    <location>
        <begin position="54"/>
        <end position="148"/>
    </location>
</feature>
<dbReference type="OrthoDB" id="9811000at2"/>
<name>A0A4Y6Q1N7_PERCE</name>
<evidence type="ECO:0000313" key="2">
    <source>
        <dbReference type="EMBL" id="QDG53915.1"/>
    </source>
</evidence>
<keyword evidence="2" id="KW-0808">Transferase</keyword>
<keyword evidence="3" id="KW-1185">Reference proteome</keyword>
<dbReference type="RefSeq" id="WP_141200365.1">
    <property type="nucleotide sequence ID" value="NZ_CP041186.1"/>
</dbReference>
<dbReference type="CDD" id="cd02440">
    <property type="entry name" value="AdoMet_MTases"/>
    <property type="match status" value="1"/>
</dbReference>
<gene>
    <name evidence="2" type="ORF">FIV42_25180</name>
</gene>
<reference evidence="2 3" key="1">
    <citation type="submission" date="2019-06" db="EMBL/GenBank/DDBJ databases">
        <title>Persicimonas caeni gen. nov., sp. nov., a predatory bacterium isolated from solar saltern.</title>
        <authorList>
            <person name="Wang S."/>
        </authorList>
    </citation>
    <scope>NUCLEOTIDE SEQUENCE [LARGE SCALE GENOMIC DNA]</scope>
    <source>
        <strain evidence="2 3">YN101</strain>
    </source>
</reference>
<sequence>MLTRSKHGANFMGDRTFDILLDIHHGLPRQGPGDDMCTRRALAMFDGLPAAPDVLDVGCGPGMQTLALAEALGSEVTAVDIFDVFLDELRDRAQERGLDAMVHPVKASMDAMPFADASFDLIWAEGSAYVMGVGEALQAWRPLLRDGGCIAFTEMVWLVDEPPAEAASFFGQEYPAMTDVPTNLQLIRDAGYEVVGHFTLPDSAWWDNYYAPLEARLPEMRRKYADDPQGLDMIAASQREIDVRRQFPDAYGYEFFVAKSTYMT</sequence>
<dbReference type="Pfam" id="PF13649">
    <property type="entry name" value="Methyltransf_25"/>
    <property type="match status" value="1"/>
</dbReference>
<dbReference type="InterPro" id="IPR050447">
    <property type="entry name" value="Erg6_SMT_methyltransf"/>
</dbReference>
<dbReference type="PANTHER" id="PTHR44068">
    <property type="entry name" value="ZGC:194242"/>
    <property type="match status" value="1"/>
</dbReference>
<organism evidence="2 3">
    <name type="scientific">Persicimonas caeni</name>
    <dbReference type="NCBI Taxonomy" id="2292766"/>
    <lineage>
        <taxon>Bacteria</taxon>
        <taxon>Deltaproteobacteria</taxon>
        <taxon>Bradymonadales</taxon>
        <taxon>Bradymonadaceae</taxon>
        <taxon>Persicimonas</taxon>
    </lineage>
</organism>
<accession>A0A4Y6Q1N7</accession>
<dbReference type="GO" id="GO:0032259">
    <property type="term" value="P:methylation"/>
    <property type="evidence" value="ECO:0007669"/>
    <property type="project" value="UniProtKB-KW"/>
</dbReference>
<dbReference type="Proteomes" id="UP000315995">
    <property type="component" value="Chromosome"/>
</dbReference>
<accession>A0A5B8YFR0</accession>
<evidence type="ECO:0000259" key="1">
    <source>
        <dbReference type="Pfam" id="PF13649"/>
    </source>
</evidence>
<dbReference type="GO" id="GO:0008168">
    <property type="term" value="F:methyltransferase activity"/>
    <property type="evidence" value="ECO:0007669"/>
    <property type="project" value="UniProtKB-KW"/>
</dbReference>
<dbReference type="Gene3D" id="3.40.50.150">
    <property type="entry name" value="Vaccinia Virus protein VP39"/>
    <property type="match status" value="1"/>
</dbReference>
<dbReference type="InterPro" id="IPR029063">
    <property type="entry name" value="SAM-dependent_MTases_sf"/>
</dbReference>
<protein>
    <submittedName>
        <fullName evidence="2">Class I SAM-dependent methyltransferase</fullName>
    </submittedName>
</protein>